<dbReference type="GO" id="GO:0003677">
    <property type="term" value="F:DNA binding"/>
    <property type="evidence" value="ECO:0007669"/>
    <property type="project" value="InterPro"/>
</dbReference>
<keyword evidence="3" id="KW-1185">Reference proteome</keyword>
<sequence length="197" mass="21245">MKIENVARALLQLLAPRRGGSRTAPERGRSTATLTGARPSSGTRPAGGSRPADPATATAGIAEYDTHRWGAPTFAYHPDPDGDADPGEIVWGWVPYEEDASQGKDRPVLIVGTRGKDLVGVQLTSKDHSRDAARETARGRTWVDIGSGSWDSRGRESEARADRLLIVGRAAVRREGATLARARYDDVVAAVRRQHGW</sequence>
<evidence type="ECO:0000313" key="3">
    <source>
        <dbReference type="Proteomes" id="UP000245166"/>
    </source>
</evidence>
<dbReference type="AlphaFoldDB" id="A0A2U1ZZ45"/>
<feature type="compositionally biased region" description="Polar residues" evidence="1">
    <location>
        <begin position="30"/>
        <end position="43"/>
    </location>
</feature>
<protein>
    <submittedName>
        <fullName evidence="2">Growth inhibitor PemK</fullName>
    </submittedName>
</protein>
<dbReference type="Proteomes" id="UP000245166">
    <property type="component" value="Unassembled WGS sequence"/>
</dbReference>
<dbReference type="Pfam" id="PF02452">
    <property type="entry name" value="PemK_toxin"/>
    <property type="match status" value="1"/>
</dbReference>
<feature type="region of interest" description="Disordered" evidence="1">
    <location>
        <begin position="15"/>
        <end position="56"/>
    </location>
</feature>
<evidence type="ECO:0000313" key="2">
    <source>
        <dbReference type="EMBL" id="PWD52257.1"/>
    </source>
</evidence>
<proteinExistence type="predicted"/>
<comment type="caution">
    <text evidence="2">The sequence shown here is derived from an EMBL/GenBank/DDBJ whole genome shotgun (WGS) entry which is preliminary data.</text>
</comment>
<dbReference type="EMBL" id="PYHR01000002">
    <property type="protein sequence ID" value="PWD52257.1"/>
    <property type="molecule type" value="Genomic_DNA"/>
</dbReference>
<dbReference type="InterPro" id="IPR003477">
    <property type="entry name" value="PemK-like"/>
</dbReference>
<reference evidence="2 3" key="1">
    <citation type="submission" date="2018-03" db="EMBL/GenBank/DDBJ databases">
        <title>Genome assembly of novel Miniimonas species PCH200.</title>
        <authorList>
            <person name="Thakur V."/>
            <person name="Kumar V."/>
            <person name="Singh D."/>
        </authorList>
    </citation>
    <scope>NUCLEOTIDE SEQUENCE [LARGE SCALE GENOMIC DNA]</scope>
    <source>
        <strain evidence="2 3">PCH200</strain>
    </source>
</reference>
<dbReference type="SUPFAM" id="SSF50118">
    <property type="entry name" value="Cell growth inhibitor/plasmid maintenance toxic component"/>
    <property type="match status" value="1"/>
</dbReference>
<name>A0A2U1ZZ45_9MICO</name>
<evidence type="ECO:0000256" key="1">
    <source>
        <dbReference type="SAM" id="MobiDB-lite"/>
    </source>
</evidence>
<accession>A0A2U1ZZ45</accession>
<dbReference type="OrthoDB" id="5184628at2"/>
<gene>
    <name evidence="2" type="ORF">C8046_00765</name>
</gene>
<dbReference type="RefSeq" id="WP_109230639.1">
    <property type="nucleotide sequence ID" value="NZ_PYHR01000002.1"/>
</dbReference>
<organism evidence="2 3">
    <name type="scientific">Serinibacter arcticus</name>
    <dbReference type="NCBI Taxonomy" id="1655435"/>
    <lineage>
        <taxon>Bacteria</taxon>
        <taxon>Bacillati</taxon>
        <taxon>Actinomycetota</taxon>
        <taxon>Actinomycetes</taxon>
        <taxon>Micrococcales</taxon>
        <taxon>Beutenbergiaceae</taxon>
        <taxon>Serinibacter</taxon>
    </lineage>
</organism>